<organism evidence="1">
    <name type="scientific">viral metagenome</name>
    <dbReference type="NCBI Taxonomy" id="1070528"/>
    <lineage>
        <taxon>unclassified sequences</taxon>
        <taxon>metagenomes</taxon>
        <taxon>organismal metagenomes</taxon>
    </lineage>
</organism>
<protein>
    <submittedName>
        <fullName evidence="1">Uncharacterized protein</fullName>
    </submittedName>
</protein>
<dbReference type="AlphaFoldDB" id="A0A6C0JAX9"/>
<reference evidence="1" key="1">
    <citation type="journal article" date="2020" name="Nature">
        <title>Giant virus diversity and host interactions through global metagenomics.</title>
        <authorList>
            <person name="Schulz F."/>
            <person name="Roux S."/>
            <person name="Paez-Espino D."/>
            <person name="Jungbluth S."/>
            <person name="Walsh D.A."/>
            <person name="Denef V.J."/>
            <person name="McMahon K.D."/>
            <person name="Konstantinidis K.T."/>
            <person name="Eloe-Fadrosh E.A."/>
            <person name="Kyrpides N.C."/>
            <person name="Woyke T."/>
        </authorList>
    </citation>
    <scope>NUCLEOTIDE SEQUENCE</scope>
    <source>
        <strain evidence="1">GVMAG-M-3300025880-56</strain>
    </source>
</reference>
<evidence type="ECO:0000313" key="1">
    <source>
        <dbReference type="EMBL" id="QHU01980.1"/>
    </source>
</evidence>
<sequence>MISERLLCDFILTNISDLKGFISKTDMDKEVLEMLTNKEYYDFCKTSKTNYKSLLQMYYFLKKDHGMMNK</sequence>
<proteinExistence type="predicted"/>
<name>A0A6C0JAX9_9ZZZZ</name>
<dbReference type="EMBL" id="MN740351">
    <property type="protein sequence ID" value="QHU01980.1"/>
    <property type="molecule type" value="Genomic_DNA"/>
</dbReference>
<accession>A0A6C0JAX9</accession>